<dbReference type="OrthoDB" id="1919336at2759"/>
<dbReference type="InterPro" id="IPR021858">
    <property type="entry name" value="Fun_TF"/>
</dbReference>
<accession>A0A2S4KSM3</accession>
<dbReference type="PROSITE" id="PS50048">
    <property type="entry name" value="ZN2_CY6_FUNGAL_2"/>
    <property type="match status" value="1"/>
</dbReference>
<gene>
    <name evidence="5" type="ORF">TPAR_06674</name>
</gene>
<comment type="caution">
    <text evidence="5">The sequence shown here is derived from an EMBL/GenBank/DDBJ whole genome shotgun (WGS) entry which is preliminary data.</text>
</comment>
<dbReference type="SUPFAM" id="SSF57701">
    <property type="entry name" value="Zn2/Cys6 DNA-binding domain"/>
    <property type="match status" value="1"/>
</dbReference>
<protein>
    <recommendedName>
        <fullName evidence="4">Zn(2)-C6 fungal-type domain-containing protein</fullName>
    </recommendedName>
</protein>
<dbReference type="GO" id="GO:0000981">
    <property type="term" value="F:DNA-binding transcription factor activity, RNA polymerase II-specific"/>
    <property type="evidence" value="ECO:0007669"/>
    <property type="project" value="InterPro"/>
</dbReference>
<dbReference type="SMART" id="SM00066">
    <property type="entry name" value="GAL4"/>
    <property type="match status" value="1"/>
</dbReference>
<feature type="compositionally biased region" description="Polar residues" evidence="3">
    <location>
        <begin position="46"/>
        <end position="57"/>
    </location>
</feature>
<evidence type="ECO:0000313" key="6">
    <source>
        <dbReference type="Proteomes" id="UP000237481"/>
    </source>
</evidence>
<dbReference type="CDD" id="cd00067">
    <property type="entry name" value="GAL4"/>
    <property type="match status" value="1"/>
</dbReference>
<keyword evidence="2" id="KW-0539">Nucleus</keyword>
<dbReference type="GO" id="GO:0008270">
    <property type="term" value="F:zinc ion binding"/>
    <property type="evidence" value="ECO:0007669"/>
    <property type="project" value="InterPro"/>
</dbReference>
<name>A0A2S4KSM3_9HYPO</name>
<dbReference type="GO" id="GO:0005634">
    <property type="term" value="C:nucleus"/>
    <property type="evidence" value="ECO:0007669"/>
    <property type="project" value="UniProtKB-SubCell"/>
</dbReference>
<feature type="compositionally biased region" description="Low complexity" evidence="3">
    <location>
        <begin position="142"/>
        <end position="156"/>
    </location>
</feature>
<dbReference type="GO" id="GO:0045944">
    <property type="term" value="P:positive regulation of transcription by RNA polymerase II"/>
    <property type="evidence" value="ECO:0007669"/>
    <property type="project" value="TreeGrafter"/>
</dbReference>
<dbReference type="Proteomes" id="UP000237481">
    <property type="component" value="Unassembled WGS sequence"/>
</dbReference>
<dbReference type="InterPro" id="IPR001138">
    <property type="entry name" value="Zn2Cys6_DnaBD"/>
</dbReference>
<dbReference type="Pfam" id="PF00172">
    <property type="entry name" value="Zn_clus"/>
    <property type="match status" value="1"/>
</dbReference>
<feature type="domain" description="Zn(2)-C6 fungal-type" evidence="4">
    <location>
        <begin position="12"/>
        <end position="42"/>
    </location>
</feature>
<evidence type="ECO:0000256" key="2">
    <source>
        <dbReference type="ARBA" id="ARBA00023242"/>
    </source>
</evidence>
<keyword evidence="6" id="KW-1185">Reference proteome</keyword>
<dbReference type="PANTHER" id="PTHR37534:SF43">
    <property type="entry name" value="FINGER DOMAIN PROTEIN, PUTATIVE (AFU_ORTHOLOGUE AFUA_1G01850)-RELATED"/>
    <property type="match status" value="1"/>
</dbReference>
<dbReference type="AlphaFoldDB" id="A0A2S4KSM3"/>
<feature type="region of interest" description="Disordered" evidence="3">
    <location>
        <begin position="46"/>
        <end position="68"/>
    </location>
</feature>
<evidence type="ECO:0000259" key="4">
    <source>
        <dbReference type="PROSITE" id="PS50048"/>
    </source>
</evidence>
<comment type="subcellular location">
    <subcellularLocation>
        <location evidence="1">Nucleus</location>
    </subcellularLocation>
</comment>
<proteinExistence type="predicted"/>
<dbReference type="GO" id="GO:0000976">
    <property type="term" value="F:transcription cis-regulatory region binding"/>
    <property type="evidence" value="ECO:0007669"/>
    <property type="project" value="TreeGrafter"/>
</dbReference>
<dbReference type="STRING" id="94208.A0A2S4KSM3"/>
<evidence type="ECO:0000313" key="5">
    <source>
        <dbReference type="EMBL" id="POR33156.1"/>
    </source>
</evidence>
<sequence>MRAMPIIRSRTGCFTCRRRKKKCNEEKPICSGCKRNTLDCRWPTESCPTSQTRTNKISVPRSPSDAARRLERRSIVAGSMSPEQQSVRQQDQYQRIEAAPELSPVAPTQPETHSTPDVFYMSTEAGPDSDVDVEDVGENPDSRTSSTSSHSTTNSSDDPQQLNYVGDVSDQLAIDSRMYFNKVTSLQHGIPMPMTLLPSHSPDSYDLLSFYLARTANSMGNGSTDVNPFIAKFIPLAFSNPLVLHLILAQSAAHRQASKEPYSSLEVAQRYYTDSVRLFRKVVGEYVSGKDDNTLTLTVGSLILCLTEVARGDVCGTIFDHLTASKSLLTTLLNRPRVELSDDLPEFLVEYSMHMTASSMISTDLSSNTQTLLSPDIEAMARALVDRKYIGQLCGCWLELLLLIPQIFQLGQSMLTPVDGEPHPPSADDIITFGFLQSQILAFSPLPVASPFSQLAGLVFKQGVLLYLWSLLGTPQQGSSNTAHRDLMEGAVSEAISLLSQFPASIRVNTSLCWPLAVIGCCTSDLAVQGVLRERLQTMIGTIGLGNMRETLALLEHVWRQPVEETSPWTLRKAMQEHQIWISFA</sequence>
<feature type="compositionally biased region" description="Acidic residues" evidence="3">
    <location>
        <begin position="127"/>
        <end position="138"/>
    </location>
</feature>
<evidence type="ECO:0000256" key="1">
    <source>
        <dbReference type="ARBA" id="ARBA00004123"/>
    </source>
</evidence>
<dbReference type="PROSITE" id="PS00463">
    <property type="entry name" value="ZN2_CY6_FUNGAL_1"/>
    <property type="match status" value="1"/>
</dbReference>
<feature type="region of interest" description="Disordered" evidence="3">
    <location>
        <begin position="100"/>
        <end position="163"/>
    </location>
</feature>
<dbReference type="Gene3D" id="4.10.240.10">
    <property type="entry name" value="Zn(2)-C6 fungal-type DNA-binding domain"/>
    <property type="match status" value="1"/>
</dbReference>
<dbReference type="EMBL" id="PKSG01000729">
    <property type="protein sequence ID" value="POR33156.1"/>
    <property type="molecule type" value="Genomic_DNA"/>
</dbReference>
<reference evidence="5 6" key="1">
    <citation type="submission" date="2018-01" db="EMBL/GenBank/DDBJ databases">
        <title>Harnessing the power of phylogenomics to disentangle the directionality and signatures of interkingdom host jumping in the parasitic fungal genus Tolypocladium.</title>
        <authorList>
            <person name="Quandt C.A."/>
            <person name="Patterson W."/>
            <person name="Spatafora J.W."/>
        </authorList>
    </citation>
    <scope>NUCLEOTIDE SEQUENCE [LARGE SCALE GENOMIC DNA]</scope>
    <source>
        <strain evidence="5 6">NRBC 100945</strain>
    </source>
</reference>
<dbReference type="InterPro" id="IPR036864">
    <property type="entry name" value="Zn2-C6_fun-type_DNA-bd_sf"/>
</dbReference>
<dbReference type="Pfam" id="PF11951">
    <property type="entry name" value="Fungal_trans_2"/>
    <property type="match status" value="1"/>
</dbReference>
<dbReference type="PANTHER" id="PTHR37534">
    <property type="entry name" value="TRANSCRIPTIONAL ACTIVATOR PROTEIN UGA3"/>
    <property type="match status" value="1"/>
</dbReference>
<organism evidence="5 6">
    <name type="scientific">Tolypocladium paradoxum</name>
    <dbReference type="NCBI Taxonomy" id="94208"/>
    <lineage>
        <taxon>Eukaryota</taxon>
        <taxon>Fungi</taxon>
        <taxon>Dikarya</taxon>
        <taxon>Ascomycota</taxon>
        <taxon>Pezizomycotina</taxon>
        <taxon>Sordariomycetes</taxon>
        <taxon>Hypocreomycetidae</taxon>
        <taxon>Hypocreales</taxon>
        <taxon>Ophiocordycipitaceae</taxon>
        <taxon>Tolypocladium</taxon>
    </lineage>
</organism>
<evidence type="ECO:0000256" key="3">
    <source>
        <dbReference type="SAM" id="MobiDB-lite"/>
    </source>
</evidence>